<accession>A0A0F9C9N5</accession>
<dbReference type="AlphaFoldDB" id="A0A0F9C9N5"/>
<dbReference type="EMBL" id="LAZR01034151">
    <property type="protein sequence ID" value="KKL46113.1"/>
    <property type="molecule type" value="Genomic_DNA"/>
</dbReference>
<reference evidence="1" key="1">
    <citation type="journal article" date="2015" name="Nature">
        <title>Complex archaea that bridge the gap between prokaryotes and eukaryotes.</title>
        <authorList>
            <person name="Spang A."/>
            <person name="Saw J.H."/>
            <person name="Jorgensen S.L."/>
            <person name="Zaremba-Niedzwiedzka K."/>
            <person name="Martijn J."/>
            <person name="Lind A.E."/>
            <person name="van Eijk R."/>
            <person name="Schleper C."/>
            <person name="Guy L."/>
            <person name="Ettema T.J."/>
        </authorList>
    </citation>
    <scope>NUCLEOTIDE SEQUENCE</scope>
</reference>
<name>A0A0F9C9N5_9ZZZZ</name>
<sequence length="63" mass="7282">MIDLNKVDRWLAKRELKNAQQESAESIEDFRRAKTNEAYGLALTRMRVAFTRQKRAEGVVNGT</sequence>
<evidence type="ECO:0000313" key="1">
    <source>
        <dbReference type="EMBL" id="KKL46113.1"/>
    </source>
</evidence>
<organism evidence="1">
    <name type="scientific">marine sediment metagenome</name>
    <dbReference type="NCBI Taxonomy" id="412755"/>
    <lineage>
        <taxon>unclassified sequences</taxon>
        <taxon>metagenomes</taxon>
        <taxon>ecological metagenomes</taxon>
    </lineage>
</organism>
<comment type="caution">
    <text evidence="1">The sequence shown here is derived from an EMBL/GenBank/DDBJ whole genome shotgun (WGS) entry which is preliminary data.</text>
</comment>
<protein>
    <submittedName>
        <fullName evidence="1">Uncharacterized protein</fullName>
    </submittedName>
</protein>
<proteinExistence type="predicted"/>
<gene>
    <name evidence="1" type="ORF">LCGC14_2348800</name>
</gene>